<dbReference type="PANTHER" id="PTHR43674">
    <property type="entry name" value="NITRILASE C965.09-RELATED"/>
    <property type="match status" value="1"/>
</dbReference>
<name>A0ABS5YXG9_9ACTN</name>
<dbReference type="InterPro" id="IPR001110">
    <property type="entry name" value="UPF0012_CS"/>
</dbReference>
<evidence type="ECO:0000313" key="5">
    <source>
        <dbReference type="Proteomes" id="UP001519654"/>
    </source>
</evidence>
<keyword evidence="5" id="KW-1185">Reference proteome</keyword>
<gene>
    <name evidence="4" type="ORF">KOI35_31910</name>
</gene>
<evidence type="ECO:0000259" key="3">
    <source>
        <dbReference type="PROSITE" id="PS50263"/>
    </source>
</evidence>
<reference evidence="4 5" key="1">
    <citation type="submission" date="2021-06" db="EMBL/GenBank/DDBJ databases">
        <title>Actinoplanes lichenicola sp. nov., and Actinoplanes ovalisporus sp. nov., isolated from lichen in Thailand.</title>
        <authorList>
            <person name="Saeng-In P."/>
            <person name="Kanchanasin P."/>
            <person name="Yuki M."/>
            <person name="Kudo T."/>
            <person name="Ohkuma M."/>
            <person name="Phongsopitanun W."/>
            <person name="Tanasupawat S."/>
        </authorList>
    </citation>
    <scope>NUCLEOTIDE SEQUENCE [LARGE SCALE GENOMIC DNA]</scope>
    <source>
        <strain evidence="4 5">NBRC 110975</strain>
    </source>
</reference>
<dbReference type="PROSITE" id="PS01227">
    <property type="entry name" value="UPF0012"/>
    <property type="match status" value="1"/>
</dbReference>
<keyword evidence="2" id="KW-0378">Hydrolase</keyword>
<dbReference type="InterPro" id="IPR036526">
    <property type="entry name" value="C-N_Hydrolase_sf"/>
</dbReference>
<dbReference type="InterPro" id="IPR003010">
    <property type="entry name" value="C-N_Hydrolase"/>
</dbReference>
<evidence type="ECO:0000256" key="1">
    <source>
        <dbReference type="ARBA" id="ARBA00010613"/>
    </source>
</evidence>
<accession>A0ABS5YXG9</accession>
<dbReference type="PROSITE" id="PS50263">
    <property type="entry name" value="CN_HYDROLASE"/>
    <property type="match status" value="1"/>
</dbReference>
<organism evidence="4 5">
    <name type="scientific">Paractinoplanes bogorensis</name>
    <dbReference type="NCBI Taxonomy" id="1610840"/>
    <lineage>
        <taxon>Bacteria</taxon>
        <taxon>Bacillati</taxon>
        <taxon>Actinomycetota</taxon>
        <taxon>Actinomycetes</taxon>
        <taxon>Micromonosporales</taxon>
        <taxon>Micromonosporaceae</taxon>
        <taxon>Paractinoplanes</taxon>
    </lineage>
</organism>
<dbReference type="SUPFAM" id="SSF56317">
    <property type="entry name" value="Carbon-nitrogen hydrolase"/>
    <property type="match status" value="1"/>
</dbReference>
<proteinExistence type="inferred from homology"/>
<evidence type="ECO:0000313" key="4">
    <source>
        <dbReference type="EMBL" id="MBU2668126.1"/>
    </source>
</evidence>
<protein>
    <recommendedName>
        <fullName evidence="3">CN hydrolase domain-containing protein</fullName>
    </recommendedName>
</protein>
<feature type="domain" description="CN hydrolase" evidence="3">
    <location>
        <begin position="5"/>
        <end position="260"/>
    </location>
</feature>
<comment type="similarity">
    <text evidence="1">Belongs to the carbon-nitrogen hydrolase superfamily. NIT1/NIT2 family.</text>
</comment>
<dbReference type="EMBL" id="JAHKKG010000010">
    <property type="protein sequence ID" value="MBU2668126.1"/>
    <property type="molecule type" value="Genomic_DNA"/>
</dbReference>
<dbReference type="InterPro" id="IPR050345">
    <property type="entry name" value="Aliph_Amidase/BUP"/>
</dbReference>
<comment type="caution">
    <text evidence="4">The sequence shown here is derived from an EMBL/GenBank/DDBJ whole genome shotgun (WGS) entry which is preliminary data.</text>
</comment>
<dbReference type="PANTHER" id="PTHR43674:SF2">
    <property type="entry name" value="BETA-UREIDOPROPIONASE"/>
    <property type="match status" value="1"/>
</dbReference>
<dbReference type="Proteomes" id="UP001519654">
    <property type="component" value="Unassembled WGS sequence"/>
</dbReference>
<dbReference type="Gene3D" id="3.60.110.10">
    <property type="entry name" value="Carbon-nitrogen hydrolase"/>
    <property type="match status" value="1"/>
</dbReference>
<dbReference type="Pfam" id="PF00795">
    <property type="entry name" value="CN_hydrolase"/>
    <property type="match status" value="1"/>
</dbReference>
<evidence type="ECO:0000256" key="2">
    <source>
        <dbReference type="ARBA" id="ARBA00022801"/>
    </source>
</evidence>
<sequence>MTGPLQVACVQLAPVAGADDDNAARSVAAVASAVAGGAGLVVLPELVTSGYPFESVREARSSALPPDAPIFAEWARAAGDAVVVGGFAERGGSGKVYNSAVLVDRTGVRTVYRKTHLWDSEHRFFTPGTAPPPVIDTAAGRIGVLICYDMEFPEMTRGLAARGAEVLAVPVNWPLVDRPVGERAPEVVIAMAAARVNRLAIACCDRSGDDRGQVWTEGTTIIGADGWVLAETPYARGDRGLPIWGSEPDGLEVVRARLDPARSRDKTISAHNDLLGDRRPDVYAALMGDAQ</sequence>
<dbReference type="RefSeq" id="WP_215792371.1">
    <property type="nucleotide sequence ID" value="NZ_JAHKKG010000010.1"/>
</dbReference>